<gene>
    <name evidence="2" type="primary">rfbF</name>
    <name evidence="2" type="ORF">HP550_05885</name>
</gene>
<dbReference type="AlphaFoldDB" id="A0A7Y6DWL3"/>
<accession>A0A7Y6DWL3</accession>
<dbReference type="CDD" id="cd02524">
    <property type="entry name" value="G1P_cytidylyltransferase"/>
    <property type="match status" value="1"/>
</dbReference>
<evidence type="ECO:0000313" key="3">
    <source>
        <dbReference type="Proteomes" id="UP000565724"/>
    </source>
</evidence>
<keyword evidence="2" id="KW-0548">Nucleotidyltransferase</keyword>
<evidence type="ECO:0000313" key="2">
    <source>
        <dbReference type="EMBL" id="NUU16778.1"/>
    </source>
</evidence>
<dbReference type="Proteomes" id="UP000565724">
    <property type="component" value="Unassembled WGS sequence"/>
</dbReference>
<dbReference type="PANTHER" id="PTHR47183:SF1">
    <property type="entry name" value="GLUCOSE-1-PHOSPHATE CYTIDYLYLTRANSFERASE"/>
    <property type="match status" value="1"/>
</dbReference>
<dbReference type="PANTHER" id="PTHR47183">
    <property type="entry name" value="GLUCOSE-1-PHOSPHATE CYTIDYLYLTRANSFERASE-RELATED"/>
    <property type="match status" value="1"/>
</dbReference>
<reference evidence="2 3" key="1">
    <citation type="submission" date="2020-05" db="EMBL/GenBank/DDBJ databases">
        <title>Genome Sequencing of Type Strains.</title>
        <authorList>
            <person name="Lemaire J.F."/>
            <person name="Inderbitzin P."/>
            <person name="Gregorio O.A."/>
            <person name="Collins S.B."/>
            <person name="Wespe N."/>
            <person name="Knight-Connoni V."/>
        </authorList>
    </citation>
    <scope>NUCLEOTIDE SEQUENCE [LARGE SCALE GENOMIC DNA]</scope>
    <source>
        <strain evidence="2 3">ATCC 25174</strain>
    </source>
</reference>
<dbReference type="InterPro" id="IPR013446">
    <property type="entry name" value="G1P_cyt_trans-like"/>
</dbReference>
<dbReference type="GO" id="GO:0047343">
    <property type="term" value="F:glucose-1-phosphate cytidylyltransferase activity"/>
    <property type="evidence" value="ECO:0007669"/>
    <property type="project" value="UniProtKB-EC"/>
</dbReference>
<proteinExistence type="predicted"/>
<sequence>MKAVLLAGGLGTRMREETEFRPKPMVEIGGKPVLWHLMKTFAAHDVTDFVICAGYKGEQIKEYFLNYAAHNTDFTITLGRSGSVEFHDDHLERDWTVTVADTGQSTLTAGRVERIEPYVKGERFIVTYGDGLADIDISALLSFHEAHELKATITTVQPLSRFGLVELDDQSRVTRFREKPQMEDWVSAGFFVFEPEVFDYVRDSDEVMLEHEPLDRLADERQLAAYRHEGFWQPMDTYRESQMLNEMWDTGKAPWKVWQ</sequence>
<name>A0A7Y6DWL3_9CELL</name>
<keyword evidence="3" id="KW-1185">Reference proteome</keyword>
<dbReference type="RefSeq" id="WP_175346663.1">
    <property type="nucleotide sequence ID" value="NZ_JABMCI010000055.1"/>
</dbReference>
<keyword evidence="2" id="KW-0808">Transferase</keyword>
<feature type="domain" description="Nucleotidyl transferase" evidence="1">
    <location>
        <begin position="2"/>
        <end position="211"/>
    </location>
</feature>
<evidence type="ECO:0000259" key="1">
    <source>
        <dbReference type="Pfam" id="PF00483"/>
    </source>
</evidence>
<dbReference type="EC" id="2.7.7.33" evidence="2"/>
<dbReference type="Gene3D" id="3.90.550.10">
    <property type="entry name" value="Spore Coat Polysaccharide Biosynthesis Protein SpsA, Chain A"/>
    <property type="match status" value="1"/>
</dbReference>
<dbReference type="NCBIfam" id="TIGR02623">
    <property type="entry name" value="G1P_cyt_trans"/>
    <property type="match status" value="1"/>
</dbReference>
<organism evidence="2 3">
    <name type="scientific">Cellulomonas humilata</name>
    <dbReference type="NCBI Taxonomy" id="144055"/>
    <lineage>
        <taxon>Bacteria</taxon>
        <taxon>Bacillati</taxon>
        <taxon>Actinomycetota</taxon>
        <taxon>Actinomycetes</taxon>
        <taxon>Micrococcales</taxon>
        <taxon>Cellulomonadaceae</taxon>
        <taxon>Cellulomonas</taxon>
    </lineage>
</organism>
<comment type="caution">
    <text evidence="2">The sequence shown here is derived from an EMBL/GenBank/DDBJ whole genome shotgun (WGS) entry which is preliminary data.</text>
</comment>
<dbReference type="GO" id="GO:0009243">
    <property type="term" value="P:O antigen biosynthetic process"/>
    <property type="evidence" value="ECO:0007669"/>
    <property type="project" value="InterPro"/>
</dbReference>
<dbReference type="InterPro" id="IPR005835">
    <property type="entry name" value="NTP_transferase_dom"/>
</dbReference>
<protein>
    <submittedName>
        <fullName evidence="2">Glucose-1-phosphate cytidylyltransferase</fullName>
        <ecNumber evidence="2">2.7.7.33</ecNumber>
    </submittedName>
</protein>
<dbReference type="EMBL" id="JABMCI010000055">
    <property type="protein sequence ID" value="NUU16778.1"/>
    <property type="molecule type" value="Genomic_DNA"/>
</dbReference>
<dbReference type="InterPro" id="IPR046981">
    <property type="entry name" value="G1P_cyt_trans"/>
</dbReference>
<dbReference type="InterPro" id="IPR029044">
    <property type="entry name" value="Nucleotide-diphossugar_trans"/>
</dbReference>
<dbReference type="SUPFAM" id="SSF53448">
    <property type="entry name" value="Nucleotide-diphospho-sugar transferases"/>
    <property type="match status" value="1"/>
</dbReference>
<dbReference type="Pfam" id="PF00483">
    <property type="entry name" value="NTP_transferase"/>
    <property type="match status" value="1"/>
</dbReference>